<dbReference type="Gene3D" id="3.40.30.60">
    <property type="entry name" value="FHIPEP family, domain 1"/>
    <property type="match status" value="1"/>
</dbReference>
<protein>
    <recommendedName>
        <fullName evidence="7">Flagellar biosynthesis protein FlhA</fullName>
    </recommendedName>
</protein>
<feature type="transmembrane region" description="Helical" evidence="7">
    <location>
        <begin position="46"/>
        <end position="65"/>
    </location>
</feature>
<dbReference type="PANTHER" id="PTHR30161:SF1">
    <property type="entry name" value="FLAGELLAR BIOSYNTHESIS PROTEIN FLHA-RELATED"/>
    <property type="match status" value="1"/>
</dbReference>
<dbReference type="Pfam" id="PF00771">
    <property type="entry name" value="FHIPEP"/>
    <property type="match status" value="1"/>
</dbReference>
<name>A0A4D6Y9P0_9GAMM</name>
<dbReference type="NCBIfam" id="TIGR01398">
    <property type="entry name" value="FlhA"/>
    <property type="match status" value="1"/>
</dbReference>
<dbReference type="OrthoDB" id="9759185at2"/>
<gene>
    <name evidence="7 8" type="primary">flhA</name>
    <name evidence="8" type="ORF">D9V80_00920</name>
</gene>
<proteinExistence type="inferred from homology"/>
<dbReference type="EMBL" id="CP034852">
    <property type="protein sequence ID" value="QCI26726.1"/>
    <property type="molecule type" value="Genomic_DNA"/>
</dbReference>
<dbReference type="InterPro" id="IPR042194">
    <property type="entry name" value="FHIPEP_1"/>
</dbReference>
<dbReference type="GO" id="GO:0009306">
    <property type="term" value="P:protein secretion"/>
    <property type="evidence" value="ECO:0007669"/>
    <property type="project" value="InterPro"/>
</dbReference>
<keyword evidence="6 7" id="KW-0472">Membrane</keyword>
<feature type="transmembrane region" description="Helical" evidence="7">
    <location>
        <begin position="21"/>
        <end position="40"/>
    </location>
</feature>
<dbReference type="PROSITE" id="PS00994">
    <property type="entry name" value="FHIPEP"/>
    <property type="match status" value="1"/>
</dbReference>
<keyword evidence="8" id="KW-0282">Flagellum</keyword>
<reference evidence="8 9" key="1">
    <citation type="submission" date="2018-12" db="EMBL/GenBank/DDBJ databases">
        <authorList>
            <person name="Chong R.A."/>
        </authorList>
    </citation>
    <scope>NUCLEOTIDE SEQUENCE [LARGE SCALE GENOMIC DNA]</scope>
    <source>
        <strain evidence="8 9">Tca</strain>
    </source>
</reference>
<dbReference type="PANTHER" id="PTHR30161">
    <property type="entry name" value="FLAGELLAR EXPORT PROTEIN, MEMBRANE FLHA SUBUNIT-RELATED"/>
    <property type="match status" value="1"/>
</dbReference>
<dbReference type="GO" id="GO:0005886">
    <property type="term" value="C:plasma membrane"/>
    <property type="evidence" value="ECO:0007669"/>
    <property type="project" value="UniProtKB-SubCell"/>
</dbReference>
<dbReference type="Gene3D" id="3.40.50.12790">
    <property type="entry name" value="FHIPEP family, domain 4"/>
    <property type="match status" value="1"/>
</dbReference>
<dbReference type="RefSeq" id="WP_158353336.1">
    <property type="nucleotide sequence ID" value="NZ_CP034852.1"/>
</dbReference>
<keyword evidence="7" id="KW-1005">Bacterial flagellum biogenesis</keyword>
<feature type="transmembrane region" description="Helical" evidence="7">
    <location>
        <begin position="209"/>
        <end position="231"/>
    </location>
</feature>
<dbReference type="AlphaFoldDB" id="A0A4D6Y9P0"/>
<keyword evidence="8" id="KW-0966">Cell projection</keyword>
<dbReference type="InterPro" id="IPR025505">
    <property type="entry name" value="FHIPEP_CS"/>
</dbReference>
<accession>A0A4D6Y9P0</accession>
<reference evidence="8 9" key="2">
    <citation type="submission" date="2019-05" db="EMBL/GenBank/DDBJ databases">
        <title>Genome evolution of the obligate endosymbiont Buchnera aphidicola.</title>
        <authorList>
            <person name="Moran N.A."/>
        </authorList>
    </citation>
    <scope>NUCLEOTIDE SEQUENCE [LARGE SCALE GENOMIC DNA]</scope>
    <source>
        <strain evidence="8 9">Tca</strain>
    </source>
</reference>
<dbReference type="InterPro" id="IPR006301">
    <property type="entry name" value="FlhA"/>
</dbReference>
<comment type="subcellular location">
    <subcellularLocation>
        <location evidence="1 7">Cell membrane</location>
        <topology evidence="1 7">Multi-pass membrane protein</topology>
    </subcellularLocation>
</comment>
<dbReference type="PIRSF" id="PIRSF005419">
    <property type="entry name" value="FlhA"/>
    <property type="match status" value="1"/>
</dbReference>
<dbReference type="InterPro" id="IPR042193">
    <property type="entry name" value="FHIPEP_3"/>
</dbReference>
<keyword evidence="7" id="KW-0653">Protein transport</keyword>
<keyword evidence="7" id="KW-0813">Transport</keyword>
<evidence type="ECO:0000313" key="9">
    <source>
        <dbReference type="Proteomes" id="UP000298782"/>
    </source>
</evidence>
<comment type="function">
    <text evidence="7">Required for formation of the rod structure of the flagellar apparatus. Together with FliI and FliH, may constitute the export apparatus of flagellin.</text>
</comment>
<evidence type="ECO:0000256" key="5">
    <source>
        <dbReference type="ARBA" id="ARBA00022989"/>
    </source>
</evidence>
<feature type="transmembrane region" description="Helical" evidence="7">
    <location>
        <begin position="311"/>
        <end position="328"/>
    </location>
</feature>
<evidence type="ECO:0000256" key="2">
    <source>
        <dbReference type="ARBA" id="ARBA00008835"/>
    </source>
</evidence>
<dbReference type="GO" id="GO:0044780">
    <property type="term" value="P:bacterial-type flagellum assembly"/>
    <property type="evidence" value="ECO:0007669"/>
    <property type="project" value="InterPro"/>
</dbReference>
<evidence type="ECO:0000256" key="3">
    <source>
        <dbReference type="ARBA" id="ARBA00022475"/>
    </source>
</evidence>
<feature type="transmembrane region" description="Helical" evidence="7">
    <location>
        <begin position="251"/>
        <end position="273"/>
    </location>
</feature>
<dbReference type="Gene3D" id="1.10.8.540">
    <property type="entry name" value="FHIPEP family, domain 3"/>
    <property type="match status" value="1"/>
</dbReference>
<dbReference type="InterPro" id="IPR042196">
    <property type="entry name" value="FHIPEP_4"/>
</dbReference>
<dbReference type="Proteomes" id="UP000298782">
    <property type="component" value="Chromosome"/>
</dbReference>
<feature type="transmembrane region" description="Helical" evidence="7">
    <location>
        <begin position="285"/>
        <end position="305"/>
    </location>
</feature>
<feature type="transmembrane region" description="Helical" evidence="7">
    <location>
        <begin position="77"/>
        <end position="97"/>
    </location>
</feature>
<keyword evidence="9" id="KW-1185">Reference proteome</keyword>
<keyword evidence="3 7" id="KW-1003">Cell membrane</keyword>
<sequence>MNIFFYFYKNIYHSNFFKFKQLAIPLLLIIILSMMILPLPTFILDFFFTFNIILSILILLVALFTKHTLDFASFPTMLLFSTLLRLALNIASTRIILLNGHVGTLSAGKVIEAFGHFLVGGNFFIGIVVFIILLIINFMVITKGAGRIAEVGARFALDGMPGKQMAIDADLNAGLIGESEAKNRRIAINREADFYGSMDGSSKFVRGDAVAGIFIMIVNILGGLTVGIFQHNMSLKKAAATYTLLTIGDGLVAQIPALIISTAVGVIVTRISGDEDVGEQMLHQLFSDPLLIAISGCILGVLGLVPGMPNFIFLFFMSLFFILSWIIYNQKIQKDNIFAQKNNILLQKKELKLSWENVKIEKLISIELGSKLISLVNGNESTIFLKRIQGIRKKYANNFGILVPPVYIFNNESSKDTYFILIKGVIIATGKVIPDKLMALDSGNVDNNATLEGIKVTEPTFGMPAIWIEKKLEYEAKTKGYLIVDASSVIVTHLNFVIQHNLHELLDRYETSKLLERINQLMPGLVNDLTPNLISLTIFHKVLKNLLLEQISIKDIRTIIETLIDYAPSTKDVQELTSIVRLTLGQYIVQKIFNNAKEIKVLGLEHNLEKIFIKIVQDKNNQVLEPTLKNNFLLQTEKAIKIQDSLGEPLVLVVKHDLRVFISKILRTHFTHLVVLSDMEIRDQRKIYVTHFIGSKM</sequence>
<keyword evidence="8" id="KW-0969">Cilium</keyword>
<keyword evidence="4 7" id="KW-0812">Transmembrane</keyword>
<evidence type="ECO:0000256" key="6">
    <source>
        <dbReference type="ARBA" id="ARBA00023136"/>
    </source>
</evidence>
<keyword evidence="7" id="KW-1006">Bacterial flagellum protein export</keyword>
<evidence type="ECO:0000256" key="4">
    <source>
        <dbReference type="ARBA" id="ARBA00022692"/>
    </source>
</evidence>
<evidence type="ECO:0000256" key="7">
    <source>
        <dbReference type="RuleBase" id="RU364093"/>
    </source>
</evidence>
<organism evidence="8 9">
    <name type="scientific">Buchnera aphidicola</name>
    <name type="common">Thelaxes californica</name>
    <dbReference type="NCBI Taxonomy" id="1315998"/>
    <lineage>
        <taxon>Bacteria</taxon>
        <taxon>Pseudomonadati</taxon>
        <taxon>Pseudomonadota</taxon>
        <taxon>Gammaproteobacteria</taxon>
        <taxon>Enterobacterales</taxon>
        <taxon>Erwiniaceae</taxon>
        <taxon>Buchnera</taxon>
    </lineage>
</organism>
<feature type="transmembrane region" description="Helical" evidence="7">
    <location>
        <begin position="117"/>
        <end position="140"/>
    </location>
</feature>
<keyword evidence="5 7" id="KW-1133">Transmembrane helix</keyword>
<comment type="similarity">
    <text evidence="2 7">Belongs to the FHIPEP (flagella/HR/invasion proteins export pore) family.</text>
</comment>
<dbReference type="InterPro" id="IPR001712">
    <property type="entry name" value="T3SS_FHIPEP"/>
</dbReference>
<evidence type="ECO:0000256" key="1">
    <source>
        <dbReference type="ARBA" id="ARBA00004651"/>
    </source>
</evidence>
<evidence type="ECO:0000313" key="8">
    <source>
        <dbReference type="EMBL" id="QCI26726.1"/>
    </source>
</evidence>
<dbReference type="PRINTS" id="PR00949">
    <property type="entry name" value="TYPE3IMAPROT"/>
</dbReference>